<proteinExistence type="predicted"/>
<dbReference type="AlphaFoldDB" id="A0A8M1KFX1"/>
<feature type="signal peptide" evidence="2">
    <location>
        <begin position="1"/>
        <end position="26"/>
    </location>
</feature>
<sequence length="85" mass="9119">MATISATTTLGVWGFILLTLVSIGNSEILPQADFNVQGMSGNWYLIGFATNAPWFVARKKIMKMGTVQMTPTPSGGLTIDHSSVK</sequence>
<feature type="transmembrane region" description="Helical" evidence="1">
    <location>
        <begin position="42"/>
        <end position="57"/>
    </location>
</feature>
<evidence type="ECO:0000313" key="4">
    <source>
        <dbReference type="RefSeq" id="XP_042561203.1"/>
    </source>
</evidence>
<dbReference type="Proteomes" id="UP000515152">
    <property type="component" value="Unplaced"/>
</dbReference>
<dbReference type="KEGG" id="char:122130560"/>
<organism evidence="3 4">
    <name type="scientific">Clupea harengus</name>
    <name type="common">Atlantic herring</name>
    <dbReference type="NCBI Taxonomy" id="7950"/>
    <lineage>
        <taxon>Eukaryota</taxon>
        <taxon>Metazoa</taxon>
        <taxon>Chordata</taxon>
        <taxon>Craniata</taxon>
        <taxon>Vertebrata</taxon>
        <taxon>Euteleostomi</taxon>
        <taxon>Actinopterygii</taxon>
        <taxon>Neopterygii</taxon>
        <taxon>Teleostei</taxon>
        <taxon>Clupei</taxon>
        <taxon>Clupeiformes</taxon>
        <taxon>Clupeoidei</taxon>
        <taxon>Clupeidae</taxon>
        <taxon>Clupea</taxon>
    </lineage>
</organism>
<evidence type="ECO:0000313" key="3">
    <source>
        <dbReference type="Proteomes" id="UP000515152"/>
    </source>
</evidence>
<feature type="chain" id="PRO_5035467867" evidence="2">
    <location>
        <begin position="27"/>
        <end position="85"/>
    </location>
</feature>
<name>A0A8M1KFX1_CLUHA</name>
<gene>
    <name evidence="4" type="primary">LOC122130560</name>
</gene>
<keyword evidence="3" id="KW-1185">Reference proteome</keyword>
<keyword evidence="1" id="KW-0812">Transmembrane</keyword>
<dbReference type="RefSeq" id="XP_042561203.1">
    <property type="nucleotide sequence ID" value="XM_042705269.1"/>
</dbReference>
<keyword evidence="1" id="KW-1133">Transmembrane helix</keyword>
<keyword evidence="2" id="KW-0732">Signal</keyword>
<protein>
    <submittedName>
        <fullName evidence="4">Lipocalin-like</fullName>
    </submittedName>
</protein>
<dbReference type="OrthoDB" id="9048943at2759"/>
<accession>A0A8M1KFX1</accession>
<reference evidence="4" key="1">
    <citation type="submission" date="2025-08" db="UniProtKB">
        <authorList>
            <consortium name="RefSeq"/>
        </authorList>
    </citation>
    <scope>IDENTIFICATION</scope>
</reference>
<dbReference type="GeneID" id="122130560"/>
<evidence type="ECO:0000256" key="2">
    <source>
        <dbReference type="SAM" id="SignalP"/>
    </source>
</evidence>
<keyword evidence="1" id="KW-0472">Membrane</keyword>
<evidence type="ECO:0000256" key="1">
    <source>
        <dbReference type="SAM" id="Phobius"/>
    </source>
</evidence>